<dbReference type="OrthoDB" id="5842672at2759"/>
<accession>A0A2G9US73</accession>
<dbReference type="AlphaFoldDB" id="A0A2G9US73"/>
<evidence type="ECO:0000256" key="1">
    <source>
        <dbReference type="SAM" id="MobiDB-lite"/>
    </source>
</evidence>
<evidence type="ECO:0000313" key="2">
    <source>
        <dbReference type="EMBL" id="PIO72552.1"/>
    </source>
</evidence>
<reference evidence="2 3" key="1">
    <citation type="submission" date="2015-09" db="EMBL/GenBank/DDBJ databases">
        <title>Draft genome of the parasitic nematode Teladorsagia circumcincta isolate WARC Sus (inbred).</title>
        <authorList>
            <person name="Mitreva M."/>
        </authorList>
    </citation>
    <scope>NUCLEOTIDE SEQUENCE [LARGE SCALE GENOMIC DNA]</scope>
    <source>
        <strain evidence="2 3">S</strain>
    </source>
</reference>
<proteinExistence type="predicted"/>
<protein>
    <submittedName>
        <fullName evidence="2">Uncharacterized protein</fullName>
    </submittedName>
</protein>
<dbReference type="Proteomes" id="UP000230423">
    <property type="component" value="Unassembled WGS sequence"/>
</dbReference>
<name>A0A2G9US73_TELCI</name>
<sequence length="183" mass="21309">MDNNLRTEFMRRKKCAWSTMGSIKEAAHLISNKNIRADLFNPTVLPADCYASETWAEKNSAMIMTRAQRALEWTLPNINRREKISRNLRSTGMRLMSGIRNAAVYTWDAKKRWIGHVVRPTDDRGDECCEMNRTVDVSMPKSPLRKHTGSKPRPEENKNQINAQRHPEHQDYADPFPWWEVPS</sequence>
<feature type="region of interest" description="Disordered" evidence="1">
    <location>
        <begin position="134"/>
        <end position="183"/>
    </location>
</feature>
<organism evidence="2 3">
    <name type="scientific">Teladorsagia circumcincta</name>
    <name type="common">Brown stomach worm</name>
    <name type="synonym">Ostertagia circumcincta</name>
    <dbReference type="NCBI Taxonomy" id="45464"/>
    <lineage>
        <taxon>Eukaryota</taxon>
        <taxon>Metazoa</taxon>
        <taxon>Ecdysozoa</taxon>
        <taxon>Nematoda</taxon>
        <taxon>Chromadorea</taxon>
        <taxon>Rhabditida</taxon>
        <taxon>Rhabditina</taxon>
        <taxon>Rhabditomorpha</taxon>
        <taxon>Strongyloidea</taxon>
        <taxon>Trichostrongylidae</taxon>
        <taxon>Teladorsagia</taxon>
    </lineage>
</organism>
<evidence type="ECO:0000313" key="3">
    <source>
        <dbReference type="Proteomes" id="UP000230423"/>
    </source>
</evidence>
<dbReference type="EMBL" id="KZ345647">
    <property type="protein sequence ID" value="PIO72552.1"/>
    <property type="molecule type" value="Genomic_DNA"/>
</dbReference>
<gene>
    <name evidence="2" type="ORF">TELCIR_05509</name>
</gene>
<keyword evidence="3" id="KW-1185">Reference proteome</keyword>